<evidence type="ECO:0000256" key="5">
    <source>
        <dbReference type="HAMAP-Rule" id="MF_00902"/>
    </source>
</evidence>
<dbReference type="PANTHER" id="PTHR30371:SF0">
    <property type="entry name" value="SEC-INDEPENDENT PROTEIN TRANSLOCASE PROTEIN TATC, CHLOROPLASTIC-RELATED"/>
    <property type="match status" value="1"/>
</dbReference>
<comment type="caution">
    <text evidence="6">The sequence shown here is derived from an EMBL/GenBank/DDBJ whole genome shotgun (WGS) entry which is preliminary data.</text>
</comment>
<keyword evidence="4 5" id="KW-0472">Membrane</keyword>
<keyword evidence="2 5" id="KW-0812">Transmembrane</keyword>
<dbReference type="Proteomes" id="UP000664317">
    <property type="component" value="Unassembled WGS sequence"/>
</dbReference>
<gene>
    <name evidence="5 6" type="primary">tatC</name>
    <name evidence="6" type="ORF">J0A68_03005</name>
</gene>
<feature type="transmembrane region" description="Helical" evidence="5">
    <location>
        <begin position="98"/>
        <end position="119"/>
    </location>
</feature>
<reference evidence="6 7" key="1">
    <citation type="submission" date="2021-03" db="EMBL/GenBank/DDBJ databases">
        <title>novel species isolated from a fishpond in China.</title>
        <authorList>
            <person name="Lu H."/>
            <person name="Cai Z."/>
        </authorList>
    </citation>
    <scope>NUCLEOTIDE SEQUENCE [LARGE SCALE GENOMIC DNA]</scope>
    <source>
        <strain evidence="6 7">H41</strain>
    </source>
</reference>
<keyword evidence="5" id="KW-0653">Protein transport</keyword>
<sequence length="290" mass="32684">MALDQYQDEEEEEGMSFLDHLEALRFHLLRSIAAILILSVIAFLAKSIVFGEIILGPSKVDFFTYRMLCKLGNSMGISALCIDELPFTIQSRQMTGQFTMHMTSSIVVGFIAAFPYVFWEIWRFISPGLYDKEKNAAQGAVAFVSLLFLLGAAFGYYVLSPLSINFLANYQLDPSILNEFDITSYVTTLTMLVLASAIMFQLPVVVYFLSMSGLVTSKMLKDYRRHSVVVILVLSAIITPPDVISQLLIAMPILVLYEVGIGIAKRLEKKRALKRAEEEKEDQRRAEFED</sequence>
<keyword evidence="5" id="KW-0811">Translocation</keyword>
<name>A0ABS3BYG8_9BACT</name>
<dbReference type="RefSeq" id="WP_206576699.1">
    <property type="nucleotide sequence ID" value="NZ_JAFKCT010000001.1"/>
</dbReference>
<feature type="transmembrane region" description="Helical" evidence="5">
    <location>
        <begin position="32"/>
        <end position="55"/>
    </location>
</feature>
<keyword evidence="5" id="KW-1003">Cell membrane</keyword>
<accession>A0ABS3BYG8</accession>
<comment type="caution">
    <text evidence="5">Lacks conserved residue(s) required for the propagation of feature annotation.</text>
</comment>
<evidence type="ECO:0000313" key="6">
    <source>
        <dbReference type="EMBL" id="MBN7809907.1"/>
    </source>
</evidence>
<dbReference type="PRINTS" id="PR01840">
    <property type="entry name" value="TATCFAMILY"/>
</dbReference>
<dbReference type="InterPro" id="IPR002033">
    <property type="entry name" value="TatC"/>
</dbReference>
<proteinExistence type="inferred from homology"/>
<dbReference type="EMBL" id="JAFKCT010000001">
    <property type="protein sequence ID" value="MBN7809907.1"/>
    <property type="molecule type" value="Genomic_DNA"/>
</dbReference>
<protein>
    <recommendedName>
        <fullName evidence="5">Sec-independent protein translocase protein TatC</fullName>
    </recommendedName>
</protein>
<dbReference type="NCBIfam" id="TIGR00945">
    <property type="entry name" value="tatC"/>
    <property type="match status" value="1"/>
</dbReference>
<dbReference type="Pfam" id="PF00902">
    <property type="entry name" value="TatC"/>
    <property type="match status" value="1"/>
</dbReference>
<feature type="transmembrane region" description="Helical" evidence="5">
    <location>
        <begin position="140"/>
        <end position="159"/>
    </location>
</feature>
<evidence type="ECO:0000256" key="4">
    <source>
        <dbReference type="ARBA" id="ARBA00023136"/>
    </source>
</evidence>
<keyword evidence="5" id="KW-0813">Transport</keyword>
<comment type="subunit">
    <text evidence="5">Forms a complex with TatA.</text>
</comment>
<comment type="similarity">
    <text evidence="5">Belongs to the TatC family.</text>
</comment>
<comment type="subcellular location">
    <subcellularLocation>
        <location evidence="5">Cell membrane</location>
        <topology evidence="5">Multi-pass membrane protein</topology>
    </subcellularLocation>
    <subcellularLocation>
        <location evidence="1">Membrane</location>
        <topology evidence="1">Multi-pass membrane protein</topology>
    </subcellularLocation>
</comment>
<organism evidence="6 7">
    <name type="scientific">Algoriphagus oliviformis</name>
    <dbReference type="NCBI Taxonomy" id="2811231"/>
    <lineage>
        <taxon>Bacteria</taxon>
        <taxon>Pseudomonadati</taxon>
        <taxon>Bacteroidota</taxon>
        <taxon>Cytophagia</taxon>
        <taxon>Cytophagales</taxon>
        <taxon>Cyclobacteriaceae</taxon>
        <taxon>Algoriphagus</taxon>
    </lineage>
</organism>
<comment type="function">
    <text evidence="5">Part of the twin-arginine translocation (Tat) system that transports large folded proteins containing a characteristic twin-arginine motif in their signal peptide across membranes.</text>
</comment>
<evidence type="ECO:0000256" key="1">
    <source>
        <dbReference type="ARBA" id="ARBA00004141"/>
    </source>
</evidence>
<keyword evidence="7" id="KW-1185">Reference proteome</keyword>
<evidence type="ECO:0000256" key="2">
    <source>
        <dbReference type="ARBA" id="ARBA00022692"/>
    </source>
</evidence>
<evidence type="ECO:0000256" key="3">
    <source>
        <dbReference type="ARBA" id="ARBA00022989"/>
    </source>
</evidence>
<dbReference type="PANTHER" id="PTHR30371">
    <property type="entry name" value="SEC-INDEPENDENT PROTEIN TRANSLOCASE PROTEIN TATC"/>
    <property type="match status" value="1"/>
</dbReference>
<feature type="transmembrane region" description="Helical" evidence="5">
    <location>
        <begin position="182"/>
        <end position="210"/>
    </location>
</feature>
<keyword evidence="3 5" id="KW-1133">Transmembrane helix</keyword>
<evidence type="ECO:0000313" key="7">
    <source>
        <dbReference type="Proteomes" id="UP000664317"/>
    </source>
</evidence>
<dbReference type="HAMAP" id="MF_00902">
    <property type="entry name" value="TatC"/>
    <property type="match status" value="1"/>
</dbReference>